<reference evidence="1 2" key="1">
    <citation type="journal article" date="2022" name="Hortic Res">
        <title>A haplotype resolved chromosomal level avocado genome allows analysis of novel avocado genes.</title>
        <authorList>
            <person name="Nath O."/>
            <person name="Fletcher S.J."/>
            <person name="Hayward A."/>
            <person name="Shaw L.M."/>
            <person name="Masouleh A.K."/>
            <person name="Furtado A."/>
            <person name="Henry R.J."/>
            <person name="Mitter N."/>
        </authorList>
    </citation>
    <scope>NUCLEOTIDE SEQUENCE [LARGE SCALE GENOMIC DNA]</scope>
    <source>
        <strain evidence="2">cv. Hass</strain>
    </source>
</reference>
<dbReference type="Proteomes" id="UP001234297">
    <property type="component" value="Chromosome 11"/>
</dbReference>
<proteinExistence type="predicted"/>
<comment type="caution">
    <text evidence="1">The sequence shown here is derived from an EMBL/GenBank/DDBJ whole genome shotgun (WGS) entry which is preliminary data.</text>
</comment>
<accession>A0ACC2KWF4</accession>
<name>A0ACC2KWF4_PERAE</name>
<protein>
    <submittedName>
        <fullName evidence="1">Uncharacterized protein</fullName>
    </submittedName>
</protein>
<keyword evidence="2" id="KW-1185">Reference proteome</keyword>
<sequence length="305" mass="34099">MGLFGENEQRVKFLCSHGGKILPRPSDGQLKYVGGETRVIAVPTNITFSELMNKLNNLFKSNVDGLKYQLVAEDLDALVSVACDEDLRNMFSELYVADTARSRDGRNVRMRAFLFPSTLPPITTTKDAHISNTDGDPDEGLEQRYIEAINGIVRTSSDLGPSTTYSIFSSGSSQNSPKGVCDASDAPSLDCCQELQRVHSSPNLLRSDHQKLDRHQLYHLSRLRRPGTPLTTSRSDVARYNVDQLARRYRTPVFYYREGSEWIGIGQPNGLDVNRSGGLGEGEHLPRRPVKRWGSPLRRSSNRQD</sequence>
<dbReference type="EMBL" id="CM056819">
    <property type="protein sequence ID" value="KAJ8625310.1"/>
    <property type="molecule type" value="Genomic_DNA"/>
</dbReference>
<evidence type="ECO:0000313" key="1">
    <source>
        <dbReference type="EMBL" id="KAJ8625310.1"/>
    </source>
</evidence>
<evidence type="ECO:0000313" key="2">
    <source>
        <dbReference type="Proteomes" id="UP001234297"/>
    </source>
</evidence>
<organism evidence="1 2">
    <name type="scientific">Persea americana</name>
    <name type="common">Avocado</name>
    <dbReference type="NCBI Taxonomy" id="3435"/>
    <lineage>
        <taxon>Eukaryota</taxon>
        <taxon>Viridiplantae</taxon>
        <taxon>Streptophyta</taxon>
        <taxon>Embryophyta</taxon>
        <taxon>Tracheophyta</taxon>
        <taxon>Spermatophyta</taxon>
        <taxon>Magnoliopsida</taxon>
        <taxon>Magnoliidae</taxon>
        <taxon>Laurales</taxon>
        <taxon>Lauraceae</taxon>
        <taxon>Persea</taxon>
    </lineage>
</organism>
<gene>
    <name evidence="1" type="ORF">MRB53_033840</name>
</gene>